<evidence type="ECO:0000313" key="1">
    <source>
        <dbReference type="EMBL" id="KAI4314637.1"/>
    </source>
</evidence>
<reference evidence="1 2" key="1">
    <citation type="journal article" date="2022" name="DNA Res.">
        <title>Chromosomal-level genome assembly of the orchid tree Bauhinia variegata (Leguminosae; Cercidoideae) supports the allotetraploid origin hypothesis of Bauhinia.</title>
        <authorList>
            <person name="Zhong Y."/>
            <person name="Chen Y."/>
            <person name="Zheng D."/>
            <person name="Pang J."/>
            <person name="Liu Y."/>
            <person name="Luo S."/>
            <person name="Meng S."/>
            <person name="Qian L."/>
            <person name="Wei D."/>
            <person name="Dai S."/>
            <person name="Zhou R."/>
        </authorList>
    </citation>
    <scope>NUCLEOTIDE SEQUENCE [LARGE SCALE GENOMIC DNA]</scope>
    <source>
        <strain evidence="1">BV-YZ2020</strain>
    </source>
</reference>
<gene>
    <name evidence="1" type="ORF">L6164_027525</name>
</gene>
<evidence type="ECO:0000313" key="2">
    <source>
        <dbReference type="Proteomes" id="UP000828941"/>
    </source>
</evidence>
<proteinExistence type="predicted"/>
<keyword evidence="2" id="KW-1185">Reference proteome</keyword>
<sequence>MSNVLNFQDARMQLRGSVVAVDMLVIGSLSFPQLAIRGYACKPIETSSTMATSEGDNGETMESRVEDSSKSEEQFSDLHHSKSGSTENLVLENGLSDGNQCPDDTHEQLIQMVAELRFQNEFLKSQFEGFSSLYDVHSESNPQKVVGGSEDGESETVKELQGTIESLNKELLEEKQTRSAAEEALKHLQTSYSEADAKAQEISAKLLEGLSLFMCMSENHAAFINEQT</sequence>
<dbReference type="Proteomes" id="UP000828941">
    <property type="component" value="Chromosome 11"/>
</dbReference>
<comment type="caution">
    <text evidence="1">The sequence shown here is derived from an EMBL/GenBank/DDBJ whole genome shotgun (WGS) entry which is preliminary data.</text>
</comment>
<accession>A0ACB9LUH2</accession>
<organism evidence="1 2">
    <name type="scientific">Bauhinia variegata</name>
    <name type="common">Purple orchid tree</name>
    <name type="synonym">Phanera variegata</name>
    <dbReference type="NCBI Taxonomy" id="167791"/>
    <lineage>
        <taxon>Eukaryota</taxon>
        <taxon>Viridiplantae</taxon>
        <taxon>Streptophyta</taxon>
        <taxon>Embryophyta</taxon>
        <taxon>Tracheophyta</taxon>
        <taxon>Spermatophyta</taxon>
        <taxon>Magnoliopsida</taxon>
        <taxon>eudicotyledons</taxon>
        <taxon>Gunneridae</taxon>
        <taxon>Pentapetalae</taxon>
        <taxon>rosids</taxon>
        <taxon>fabids</taxon>
        <taxon>Fabales</taxon>
        <taxon>Fabaceae</taxon>
        <taxon>Cercidoideae</taxon>
        <taxon>Cercideae</taxon>
        <taxon>Bauhiniinae</taxon>
        <taxon>Bauhinia</taxon>
    </lineage>
</organism>
<protein>
    <submittedName>
        <fullName evidence="1">Uncharacterized protein</fullName>
    </submittedName>
</protein>
<dbReference type="EMBL" id="CM039436">
    <property type="protein sequence ID" value="KAI4314637.1"/>
    <property type="molecule type" value="Genomic_DNA"/>
</dbReference>
<name>A0ACB9LUH2_BAUVA</name>